<gene>
    <name evidence="2" type="ORF">L1F29_28895</name>
</gene>
<feature type="signal peptide" evidence="1">
    <location>
        <begin position="1"/>
        <end position="29"/>
    </location>
</feature>
<dbReference type="PANTHER" id="PTHR43649">
    <property type="entry name" value="ARABINOSE-BINDING PROTEIN-RELATED"/>
    <property type="match status" value="1"/>
</dbReference>
<feature type="chain" id="PRO_5045110875" evidence="1">
    <location>
        <begin position="30"/>
        <end position="456"/>
    </location>
</feature>
<keyword evidence="1" id="KW-0732">Signal</keyword>
<dbReference type="PROSITE" id="PS51257">
    <property type="entry name" value="PROKAR_LIPOPROTEIN"/>
    <property type="match status" value="1"/>
</dbReference>
<dbReference type="SUPFAM" id="SSF53850">
    <property type="entry name" value="Periplasmic binding protein-like II"/>
    <property type="match status" value="1"/>
</dbReference>
<name>A0ABY5S655_9BACL</name>
<sequence>MKWLRNRNGRRSKASLLLLSALLILLGLAGCSSPNETESEETGNQQEQAKIVDKKNIKADLKILTEWGHAFHDQFGKLFEDFNKEYPNIRVTLMEQATGDLPALIASGETPDLVIAGDLANNLTKDDLIEDLTPYMNIDPDVTPEIFYDFAYKRSVSPNGEVWALPWHVDPNFVLMYHKDVLEQYGFTEVPAMHSLEEFEDFLRRFWVVENGEQVMTTFAPHEIMGNPDSSLTTIAYLNGADSSNFFNPATNKVTFNDPKIVEALEWIVRFKRENIHDERIQKLNSTLPENMGRFQAGKSLMEPTVTLILRANYEANPDIGFALMPEESFWVSGWSWAMTTIGKKENKDAAWELLKWMTSTKAGAESQLKHFGWISGIKDDPYLEELTKTDPVMKSAYDVLQKAKKVRPYIPVNWGEEYNAKWAEVMSGTLEPKAFLDHMTQYIQALLDEQLRAQE</sequence>
<evidence type="ECO:0000313" key="2">
    <source>
        <dbReference type="EMBL" id="UVI29394.1"/>
    </source>
</evidence>
<evidence type="ECO:0000313" key="3">
    <source>
        <dbReference type="Proteomes" id="UP001057877"/>
    </source>
</evidence>
<dbReference type="RefSeq" id="WP_258385483.1">
    <property type="nucleotide sequence ID" value="NZ_CP091430.1"/>
</dbReference>
<dbReference type="Pfam" id="PF13416">
    <property type="entry name" value="SBP_bac_8"/>
    <property type="match status" value="1"/>
</dbReference>
<keyword evidence="3" id="KW-1185">Reference proteome</keyword>
<dbReference type="Proteomes" id="UP001057877">
    <property type="component" value="Chromosome"/>
</dbReference>
<dbReference type="EMBL" id="CP091430">
    <property type="protein sequence ID" value="UVI29394.1"/>
    <property type="molecule type" value="Genomic_DNA"/>
</dbReference>
<reference evidence="2" key="1">
    <citation type="submission" date="2022-01" db="EMBL/GenBank/DDBJ databases">
        <title>Paenibacillus spongiae sp. nov., isolated from marine sponge.</title>
        <authorList>
            <person name="Li Z."/>
            <person name="Zhang M."/>
        </authorList>
    </citation>
    <scope>NUCLEOTIDE SEQUENCE</scope>
    <source>
        <strain evidence="2">PHS-Z3</strain>
    </source>
</reference>
<evidence type="ECO:0000256" key="1">
    <source>
        <dbReference type="SAM" id="SignalP"/>
    </source>
</evidence>
<organism evidence="2 3">
    <name type="scientific">Paenibacillus spongiae</name>
    <dbReference type="NCBI Taxonomy" id="2909671"/>
    <lineage>
        <taxon>Bacteria</taxon>
        <taxon>Bacillati</taxon>
        <taxon>Bacillota</taxon>
        <taxon>Bacilli</taxon>
        <taxon>Bacillales</taxon>
        <taxon>Paenibacillaceae</taxon>
        <taxon>Paenibacillus</taxon>
    </lineage>
</organism>
<protein>
    <submittedName>
        <fullName evidence="2">Extracellular solute-binding protein</fullName>
    </submittedName>
</protein>
<dbReference type="InterPro" id="IPR006059">
    <property type="entry name" value="SBP"/>
</dbReference>
<accession>A0ABY5S655</accession>
<dbReference type="InterPro" id="IPR050490">
    <property type="entry name" value="Bact_solute-bd_prot1"/>
</dbReference>
<proteinExistence type="predicted"/>
<dbReference type="Gene3D" id="3.40.190.10">
    <property type="entry name" value="Periplasmic binding protein-like II"/>
    <property type="match status" value="1"/>
</dbReference>